<dbReference type="CTD" id="35512"/>
<dbReference type="InterPro" id="IPR055094">
    <property type="entry name" value="NUP210_Ig15"/>
</dbReference>
<feature type="domain" description="NUP210 Ig-like" evidence="12">
    <location>
        <begin position="1171"/>
        <end position="1288"/>
    </location>
</feature>
<keyword evidence="13" id="KW-1185">Reference proteome</keyword>
<dbReference type="Pfam" id="PF26181">
    <property type="entry name" value="Ig_NUP210_13th"/>
    <property type="match status" value="1"/>
</dbReference>
<name>A0A6P6XYM6_DERPT</name>
<dbReference type="InterPro" id="IPR056897">
    <property type="entry name" value="Ig_NUP210_4th"/>
</dbReference>
<dbReference type="InterPro" id="IPR056898">
    <property type="entry name" value="Ig_NUP210_6th"/>
</dbReference>
<reference evidence="14" key="1">
    <citation type="submission" date="2025-08" db="UniProtKB">
        <authorList>
            <consortium name="RefSeq"/>
        </authorList>
    </citation>
    <scope>IDENTIFICATION</scope>
    <source>
        <strain evidence="14">Airmid</strain>
    </source>
</reference>
<dbReference type="Pfam" id="PF22959">
    <property type="entry name" value="Ig_NUP210_15th"/>
    <property type="match status" value="1"/>
</dbReference>
<dbReference type="InterPro" id="IPR045197">
    <property type="entry name" value="NUP210-like"/>
</dbReference>
<dbReference type="Proteomes" id="UP000515146">
    <property type="component" value="Unplaced"/>
</dbReference>
<feature type="domain" description="NUP210 fourth Ig-like" evidence="11">
    <location>
        <begin position="354"/>
        <end position="428"/>
    </location>
</feature>
<keyword evidence="2" id="KW-1133">Transmembrane helix</keyword>
<evidence type="ECO:0000259" key="10">
    <source>
        <dbReference type="Pfam" id="PF24935"/>
    </source>
</evidence>
<evidence type="ECO:0000259" key="5">
    <source>
        <dbReference type="Pfam" id="PF22962"/>
    </source>
</evidence>
<keyword evidence="2" id="KW-0472">Membrane</keyword>
<keyword evidence="3" id="KW-0732">Signal</keyword>
<dbReference type="Pfam" id="PF24902">
    <property type="entry name" value="Ig_NUP210_9th"/>
    <property type="match status" value="1"/>
</dbReference>
<evidence type="ECO:0000259" key="7">
    <source>
        <dbReference type="Pfam" id="PF22967"/>
    </source>
</evidence>
<feature type="domain" description="NUP210 Ig-like" evidence="4">
    <location>
        <begin position="1394"/>
        <end position="1502"/>
    </location>
</feature>
<gene>
    <name evidence="14" type="primary">LOC113791480</name>
</gene>
<dbReference type="PANTHER" id="PTHR23019">
    <property type="entry name" value="NUCLEAR PORE MEMBRANE GLYCOPROTEIN GP210-RELATED"/>
    <property type="match status" value="1"/>
</dbReference>
<feature type="region of interest" description="Disordered" evidence="1">
    <location>
        <begin position="1974"/>
        <end position="2015"/>
    </location>
</feature>
<dbReference type="FunCoup" id="A0A6P6XYM6">
    <property type="interactions" value="1116"/>
</dbReference>
<dbReference type="Pfam" id="PF22963">
    <property type="entry name" value="Ig_NUP210_3rd"/>
    <property type="match status" value="1"/>
</dbReference>
<dbReference type="InterPro" id="IPR058779">
    <property type="entry name" value="Ig_NUP210_13th"/>
</dbReference>
<feature type="chain" id="PRO_5028130122" evidence="3">
    <location>
        <begin position="17"/>
        <end position="2015"/>
    </location>
</feature>
<feature type="transmembrane region" description="Helical" evidence="2">
    <location>
        <begin position="1891"/>
        <end position="1911"/>
    </location>
</feature>
<evidence type="ECO:0000256" key="2">
    <source>
        <dbReference type="SAM" id="Phobius"/>
    </source>
</evidence>
<dbReference type="RefSeq" id="XP_027197064.1">
    <property type="nucleotide sequence ID" value="XM_027341263.1"/>
</dbReference>
<dbReference type="Pfam" id="PF22969">
    <property type="entry name" value="Ig_NUP210_2nd"/>
    <property type="match status" value="1"/>
</dbReference>
<protein>
    <submittedName>
        <fullName evidence="14">Nuclear pore membrane glycoprotein 210-like</fullName>
    </submittedName>
</protein>
<feature type="compositionally biased region" description="Low complexity" evidence="1">
    <location>
        <begin position="1992"/>
        <end position="2006"/>
    </location>
</feature>
<dbReference type="InterPro" id="IPR056899">
    <property type="entry name" value="Ig_NUP210_9th"/>
</dbReference>
<evidence type="ECO:0000259" key="8">
    <source>
        <dbReference type="Pfam" id="PF22969"/>
    </source>
</evidence>
<dbReference type="InterPro" id="IPR055096">
    <property type="entry name" value="Ig_NUP210_1st"/>
</dbReference>
<dbReference type="InterPro" id="IPR055097">
    <property type="entry name" value="Ig_NUP210_2nd"/>
</dbReference>
<proteinExistence type="predicted"/>
<dbReference type="InParanoid" id="A0A6P6XYM6"/>
<accession>A0A6P6XYM6</accession>
<evidence type="ECO:0000259" key="11">
    <source>
        <dbReference type="Pfam" id="PF24991"/>
    </source>
</evidence>
<dbReference type="KEGG" id="dpte:113791480"/>
<dbReference type="OrthoDB" id="361283at2759"/>
<dbReference type="GO" id="GO:0005643">
    <property type="term" value="C:nuclear pore"/>
    <property type="evidence" value="ECO:0007669"/>
    <property type="project" value="TreeGrafter"/>
</dbReference>
<keyword evidence="2" id="KW-0812">Transmembrane</keyword>
<feature type="domain" description="NUP210 Ig-like" evidence="7">
    <location>
        <begin position="19"/>
        <end position="119"/>
    </location>
</feature>
<dbReference type="Pfam" id="PF24935">
    <property type="entry name" value="Ig_NUP210_6th"/>
    <property type="match status" value="1"/>
</dbReference>
<feature type="domain" description="NUP210 Ig-like" evidence="9">
    <location>
        <begin position="904"/>
        <end position="973"/>
    </location>
</feature>
<dbReference type="Pfam" id="PF22962">
    <property type="entry name" value="Ig_NUP210_7th"/>
    <property type="match status" value="1"/>
</dbReference>
<feature type="domain" description="NUP210 Ig-like" evidence="8">
    <location>
        <begin position="128"/>
        <end position="229"/>
    </location>
</feature>
<organism evidence="13 14">
    <name type="scientific">Dermatophagoides pteronyssinus</name>
    <name type="common">European house dust mite</name>
    <dbReference type="NCBI Taxonomy" id="6956"/>
    <lineage>
        <taxon>Eukaryota</taxon>
        <taxon>Metazoa</taxon>
        <taxon>Ecdysozoa</taxon>
        <taxon>Arthropoda</taxon>
        <taxon>Chelicerata</taxon>
        <taxon>Arachnida</taxon>
        <taxon>Acari</taxon>
        <taxon>Acariformes</taxon>
        <taxon>Sarcoptiformes</taxon>
        <taxon>Astigmata</taxon>
        <taxon>Psoroptidia</taxon>
        <taxon>Analgoidea</taxon>
        <taxon>Pyroglyphidae</taxon>
        <taxon>Dermatophagoidinae</taxon>
        <taxon>Dermatophagoides</taxon>
    </lineage>
</organism>
<dbReference type="OMA" id="HNMYEGT"/>
<evidence type="ECO:0000313" key="14">
    <source>
        <dbReference type="RefSeq" id="XP_027197064.1"/>
    </source>
</evidence>
<evidence type="ECO:0000259" key="9">
    <source>
        <dbReference type="Pfam" id="PF24902"/>
    </source>
</evidence>
<dbReference type="InterPro" id="IPR055098">
    <property type="entry name" value="Ig_NUP210_3rd"/>
</dbReference>
<dbReference type="Pfam" id="PF24991">
    <property type="entry name" value="Ig_NUP210_4th"/>
    <property type="match status" value="1"/>
</dbReference>
<sequence>MIRLTIIFCLIIQIFCITDKINERRILLPYNDGVPTNFTLETFGDENSCYKWSSSRSDIASVKLLLDPITSSTATAITQSCSKRALVTVVSRIPKHQSTVITAHDLKTNLQIRCDVEVDAISRIAIQTTTKEIVYGELPETIRIFAYSDKNDMFTSIGGVSFDWTLIPTDVIRYRPWSTSSYAAPDFVEYWETRGRKSSMILVEGVKTGSAKIRATLISDNEFINKVKPAEINIHVVANLLLLPSNDVFIVPGATIHFRAEISKQGPRVSLQFPNQQYYLEVYDSNIATFDEETNILTALNEGHTTLVLKDRNMISSNDSSSSSSSSEDVLFSRTRTDIHVMQPSYILMSIEPGDRFQLVTDFEYQLQLSLYDNSHNLLHPSDNFNFELQMEDDDDKFFEILEHTLNKTIYRIRTKEKIGMTKLLAYFHGAGDYRLVESLIHQQDVQIYPPITLSPKEIYLPWLPTSNNDSLSSKSQSIYTVHVEATGATGSEYSWQSTDESLAIVKFSSHKSTRATIHRQSSLGDVWIICNDIHNSLIFNSKMLIQVLPIDALEILPSIVETHIGGEILLPIAVIGFKNDKKYYFDDCSKIMFNVDIVEKNRIHYNHDQFIPGTGHKSCRSLSFECIQSGNTRITISYKHLDQEISTHAIIGCYKPLKMIHPVKDQMIILSLGAGIDLAFEGGPRPWSMYPEGHYIKAISINNSILELIEIRDRYRYNKDLHIFRAFCNEYGETEIEFKVGNIVSPTLLNPASTITTVHIKCSRPETLIIKPKSKSTCPNQDVQFSLEKNRSHELEINVFDQQGNSFYNFSTLYFEWSKDLSDGIFEESNRVLEEVNGARGFFVLTRSYQIFSRIPDSLKTIRIRCRIIGYQQQQQQRRHFSDQFDIRREIELIFLDPLTVTEESITILKHLDYKKILTIEKGSGHFTIDWMEKQNIKIEFAEDDKRKFIITPIQIGTGMIIINDLCLNYPTFMLPYSIVEPIDIKIQMMDKIELGRSVQGSFYIVDNRGNRIDSSLHKYLDLVITSSNNLLKIDEIKPKDNYLSIFTVRAERLGLCKLLIQTQSSKIRSPLLAEIELQIFSPLRIIPNNITLIVGNVFQPQFIGGPQTQKNIEFELEDSNIAITTPIVYGPNGLIKALKNGKTRLTARVTSIDNYEYSSAQAEIYVTPLKKIQIWTPINQVIVGSSIPIYLIGNSDEHENPFMFGHSQPSLKISWSLSNEKIGTLENSFQKVGIYDSNEIAIRFTAHSIGTVMLKVMVEVTSTSRDPLFEQIVRNRPLTNSIQIQVYPEYVLSVSSPMDSFTNIKDQPNKQLTGRALLMSPQSELLIHQNSMDNIDYRIWNESSHIKLINKTGNLMLQAGNQLEFATLIIERDLHRTSIMDYFTNIIHVDKVRYLSMDLDPLQYPMEHMQTTTLINLASSFPIGSEILMVIHFYNQLGRKFDSVKSNLKWLMSRNDIIAIIESPDDSAQSIRIRSLKSGSVILKIWDDVNHVEQYYKIIVDFAITTTTTMIDALPIDDSSSIIQLQVGDVICMRTRYEDQQQQNGFWNLDQQDSLIPIGWINPRIGSLLALSPGKGTIVYNHSLTGISTYRPIQILPIKQVLLNSDGLNGLSTTSKYIIPINVSGLSSSSKQTNSGCSGIDSKTFTNIEPLIPFTCDISFSDGGYIDSLWNIEIQYNIQYGCWCCLITTKKNLDLDSLSLWPNRNVTITVVVTTLVDTILSTDHHHHHNDNKQIEQQQLFNSFGLFHQIQIPFYPEFRTNIKQILLTSESRDARFIVHSVLNVLEDIIIKSSNDDIISIQKQMINNEQNDDDQPSLFSNSMRIIVSLKNSDIFSNDVYNLHLILYSSLINQTEKIPIQLKLFERSTIFGVNNLSGQLLNGYSNTTLETFYKFSLLIMTIILAFAIYVIGKKFILDQQQQQKIIYLDSSSSSSSPLLQQTTPKRVIDYNCTPTTTSGHSFSIFGSQQQQQTPFAATQSSTMMRSPNEQNRSRSSSPLSSPRVGRPLYSTRTIFT</sequence>
<evidence type="ECO:0000259" key="4">
    <source>
        <dbReference type="Pfam" id="PF22959"/>
    </source>
</evidence>
<evidence type="ECO:0000259" key="6">
    <source>
        <dbReference type="Pfam" id="PF22963"/>
    </source>
</evidence>
<evidence type="ECO:0000256" key="3">
    <source>
        <dbReference type="SAM" id="SignalP"/>
    </source>
</evidence>
<dbReference type="Pfam" id="PF22967">
    <property type="entry name" value="Ig_NUP210_1st"/>
    <property type="match status" value="1"/>
</dbReference>
<evidence type="ECO:0000259" key="12">
    <source>
        <dbReference type="Pfam" id="PF26181"/>
    </source>
</evidence>
<feature type="domain" description="NUP210 Ig-like" evidence="5">
    <location>
        <begin position="665"/>
        <end position="764"/>
    </location>
</feature>
<feature type="domain" description="NUP210 Ig-like" evidence="6">
    <location>
        <begin position="238"/>
        <end position="322"/>
    </location>
</feature>
<dbReference type="InterPro" id="IPR055099">
    <property type="entry name" value="Ig_NUP210_7th"/>
</dbReference>
<evidence type="ECO:0000256" key="1">
    <source>
        <dbReference type="SAM" id="MobiDB-lite"/>
    </source>
</evidence>
<feature type="signal peptide" evidence="3">
    <location>
        <begin position="1"/>
        <end position="16"/>
    </location>
</feature>
<feature type="domain" description="NUP210 Ig-like" evidence="10">
    <location>
        <begin position="554"/>
        <end position="641"/>
    </location>
</feature>
<evidence type="ECO:0000313" key="13">
    <source>
        <dbReference type="Proteomes" id="UP000515146"/>
    </source>
</evidence>
<dbReference type="PANTHER" id="PTHR23019:SF0">
    <property type="entry name" value="NUCLEAR PORE MEMBRANE GLYCOPROTEIN 210"/>
    <property type="match status" value="1"/>
</dbReference>